<protein>
    <recommendedName>
        <fullName evidence="3">Integrase SAM-like N-terminal domain-containing protein</fullName>
    </recommendedName>
</protein>
<dbReference type="InterPro" id="IPR010998">
    <property type="entry name" value="Integrase_recombinase_N"/>
</dbReference>
<evidence type="ECO:0000313" key="4">
    <source>
        <dbReference type="EMBL" id="GCE23253.1"/>
    </source>
</evidence>
<evidence type="ECO:0000259" key="3">
    <source>
        <dbReference type="Pfam" id="PF02899"/>
    </source>
</evidence>
<keyword evidence="5" id="KW-1185">Reference proteome</keyword>
<dbReference type="GO" id="GO:0003677">
    <property type="term" value="F:DNA binding"/>
    <property type="evidence" value="ECO:0007669"/>
    <property type="project" value="UniProtKB-KW"/>
</dbReference>
<keyword evidence="2" id="KW-0233">DNA recombination</keyword>
<proteinExistence type="predicted"/>
<dbReference type="OrthoDB" id="148806at2"/>
<accession>A0A402AW52</accession>
<dbReference type="GO" id="GO:0015074">
    <property type="term" value="P:DNA integration"/>
    <property type="evidence" value="ECO:0007669"/>
    <property type="project" value="InterPro"/>
</dbReference>
<name>A0A402AW52_9CHLR</name>
<dbReference type="GO" id="GO:0006310">
    <property type="term" value="P:DNA recombination"/>
    <property type="evidence" value="ECO:0007669"/>
    <property type="project" value="UniProtKB-KW"/>
</dbReference>
<dbReference type="EMBL" id="BIFS01000002">
    <property type="protein sequence ID" value="GCE23253.1"/>
    <property type="molecule type" value="Genomic_DNA"/>
</dbReference>
<dbReference type="Pfam" id="PF02899">
    <property type="entry name" value="Phage_int_SAM_1"/>
    <property type="match status" value="1"/>
</dbReference>
<feature type="domain" description="Integrase SAM-like N-terminal" evidence="3">
    <location>
        <begin position="45"/>
        <end position="116"/>
    </location>
</feature>
<keyword evidence="1" id="KW-0238">DNA-binding</keyword>
<evidence type="ECO:0000313" key="5">
    <source>
        <dbReference type="Proteomes" id="UP000287188"/>
    </source>
</evidence>
<dbReference type="RefSeq" id="WP_126556722.1">
    <property type="nucleotide sequence ID" value="NZ_BIFS01000002.1"/>
</dbReference>
<gene>
    <name evidence="4" type="ORF">KDK_70530</name>
</gene>
<dbReference type="Proteomes" id="UP000287188">
    <property type="component" value="Unassembled WGS sequence"/>
</dbReference>
<evidence type="ECO:0000256" key="1">
    <source>
        <dbReference type="ARBA" id="ARBA00023125"/>
    </source>
</evidence>
<dbReference type="InterPro" id="IPR011010">
    <property type="entry name" value="DNA_brk_join_enz"/>
</dbReference>
<dbReference type="InterPro" id="IPR013762">
    <property type="entry name" value="Integrase-like_cat_sf"/>
</dbReference>
<dbReference type="Gene3D" id="1.10.150.130">
    <property type="match status" value="1"/>
</dbReference>
<organism evidence="4 5">
    <name type="scientific">Dictyobacter kobayashii</name>
    <dbReference type="NCBI Taxonomy" id="2014872"/>
    <lineage>
        <taxon>Bacteria</taxon>
        <taxon>Bacillati</taxon>
        <taxon>Chloroflexota</taxon>
        <taxon>Ktedonobacteria</taxon>
        <taxon>Ktedonobacterales</taxon>
        <taxon>Dictyobacteraceae</taxon>
        <taxon>Dictyobacter</taxon>
    </lineage>
</organism>
<sequence length="292" mass="34412">MGNRRGIIFEAITRLDGMMMAGESRFLAKSAARQAGETFWTFSTQTIHSHRTRQAYQQHVLHFINWARDSHAINRLPYLDEQAEALVAQYLMERIAAQKSPYTIQAERAALRLFFQQRDLAETVHIPPRRREDIQRSRVETRQDRHFQPAHWQDTIAFLRACGLRREEATALFVREVYWRNQERLVVYVRNGKGGQSREVWVLPGHEQAVWSLVAGRRQDDHVFSHLPKNMDIHSYRREYAQSLYLYLAPGYQLPPSTGRLKRDAYDRHAAMTVSEQLGHHRIDVVLRHYLR</sequence>
<dbReference type="Gene3D" id="1.10.443.10">
    <property type="entry name" value="Intergrase catalytic core"/>
    <property type="match status" value="1"/>
</dbReference>
<evidence type="ECO:0000256" key="2">
    <source>
        <dbReference type="ARBA" id="ARBA00023172"/>
    </source>
</evidence>
<reference evidence="5" key="1">
    <citation type="submission" date="2018-12" db="EMBL/GenBank/DDBJ databases">
        <title>Tengunoibacter tsumagoiensis gen. nov., sp. nov., Dictyobacter kobayashii sp. nov., D. alpinus sp. nov., and D. joshuensis sp. nov. and description of Dictyobacteraceae fam. nov. within the order Ktedonobacterales isolated from Tengu-no-mugimeshi.</title>
        <authorList>
            <person name="Wang C.M."/>
            <person name="Zheng Y."/>
            <person name="Sakai Y."/>
            <person name="Toyoda A."/>
            <person name="Minakuchi Y."/>
            <person name="Abe K."/>
            <person name="Yokota A."/>
            <person name="Yabe S."/>
        </authorList>
    </citation>
    <scope>NUCLEOTIDE SEQUENCE [LARGE SCALE GENOMIC DNA]</scope>
    <source>
        <strain evidence="5">Uno11</strain>
    </source>
</reference>
<comment type="caution">
    <text evidence="4">The sequence shown here is derived from an EMBL/GenBank/DDBJ whole genome shotgun (WGS) entry which is preliminary data.</text>
</comment>
<dbReference type="SUPFAM" id="SSF56349">
    <property type="entry name" value="DNA breaking-rejoining enzymes"/>
    <property type="match status" value="1"/>
</dbReference>
<dbReference type="InterPro" id="IPR004107">
    <property type="entry name" value="Integrase_SAM-like_N"/>
</dbReference>
<dbReference type="AlphaFoldDB" id="A0A402AW52"/>